<evidence type="ECO:0000313" key="3">
    <source>
        <dbReference type="Proteomes" id="UP000675968"/>
    </source>
</evidence>
<organism evidence="2 3">
    <name type="scientific">Candidatus Iainarchaeum sp</name>
    <dbReference type="NCBI Taxonomy" id="3101447"/>
    <lineage>
        <taxon>Archaea</taxon>
        <taxon>Candidatus Iainarchaeota</taxon>
        <taxon>Candidatus Iainarchaeia</taxon>
        <taxon>Candidatus Iainarchaeales</taxon>
        <taxon>Candidatus Iainarchaeaceae</taxon>
        <taxon>Candidatus Iainarchaeum</taxon>
    </lineage>
</organism>
<feature type="transmembrane region" description="Helical" evidence="1">
    <location>
        <begin position="130"/>
        <end position="152"/>
    </location>
</feature>
<evidence type="ECO:0000313" key="2">
    <source>
        <dbReference type="EMBL" id="MBS3061475.1"/>
    </source>
</evidence>
<name>A0A8T4LDW2_9ARCH</name>
<dbReference type="EMBL" id="JAGVWC010000009">
    <property type="protein sequence ID" value="MBS3061475.1"/>
    <property type="molecule type" value="Genomic_DNA"/>
</dbReference>
<feature type="transmembrane region" description="Helical" evidence="1">
    <location>
        <begin position="286"/>
        <end position="306"/>
    </location>
</feature>
<dbReference type="Proteomes" id="UP000675968">
    <property type="component" value="Unassembled WGS sequence"/>
</dbReference>
<gene>
    <name evidence="2" type="ORF">J4215_02740</name>
</gene>
<feature type="transmembrane region" description="Helical" evidence="1">
    <location>
        <begin position="77"/>
        <end position="110"/>
    </location>
</feature>
<proteinExistence type="predicted"/>
<dbReference type="AlphaFoldDB" id="A0A8T4LDW2"/>
<keyword evidence="1" id="KW-0472">Membrane</keyword>
<sequence length="329" mass="35503">MLLGIGVLVCVVIAGFFLNQTELNVDDLSSFSFEVTMAKILTVKFVLFLVFLGMVGGITGGAIGVLPKNAIHAGTLIGGLVGALIAHIAFDFSFFLIPIVAMLWGLAAGIEAGVSKREEYKSFVPARTAMSVAGTMGTFIAVGLLLWGIVALSPIQNQLSDRFIGSVLNMGLGNMGPDSEVDQLKTALAKNSARVSVQSQTMLLTQIMSTPAFNDLRSNQDQKSRVFVATMEGTLDQVSSSEYLQRFEEEFVKDAQKIEVEVPQVKSTVVDLFNQNPFFKAMMDHLALVVSISLLILFLTLNSLIIRPVGALSGWVFNQAFESLKNAPK</sequence>
<reference evidence="2" key="1">
    <citation type="submission" date="2021-03" db="EMBL/GenBank/DDBJ databases">
        <authorList>
            <person name="Jaffe A."/>
        </authorList>
    </citation>
    <scope>NUCLEOTIDE SEQUENCE</scope>
    <source>
        <strain evidence="2">RIFCSPLOWO2_01_FULL_AR10_48_17</strain>
    </source>
</reference>
<reference evidence="2" key="2">
    <citation type="submission" date="2021-05" db="EMBL/GenBank/DDBJ databases">
        <title>Protein family content uncovers lineage relationships and bacterial pathway maintenance mechanisms in DPANN archaea.</title>
        <authorList>
            <person name="Castelle C.J."/>
            <person name="Meheust R."/>
            <person name="Jaffe A.L."/>
            <person name="Seitz K."/>
            <person name="Gong X."/>
            <person name="Baker B.J."/>
            <person name="Banfield J.F."/>
        </authorList>
    </citation>
    <scope>NUCLEOTIDE SEQUENCE</scope>
    <source>
        <strain evidence="2">RIFCSPLOWO2_01_FULL_AR10_48_17</strain>
    </source>
</reference>
<keyword evidence="1" id="KW-1133">Transmembrane helix</keyword>
<protein>
    <submittedName>
        <fullName evidence="2">Uncharacterized protein</fullName>
    </submittedName>
</protein>
<evidence type="ECO:0000256" key="1">
    <source>
        <dbReference type="SAM" id="Phobius"/>
    </source>
</evidence>
<comment type="caution">
    <text evidence="2">The sequence shown here is derived from an EMBL/GenBank/DDBJ whole genome shotgun (WGS) entry which is preliminary data.</text>
</comment>
<accession>A0A8T4LDW2</accession>
<feature type="transmembrane region" description="Helical" evidence="1">
    <location>
        <begin position="42"/>
        <end position="65"/>
    </location>
</feature>
<keyword evidence="1" id="KW-0812">Transmembrane</keyword>